<accession>A0A099CWS5</accession>
<keyword evidence="5" id="KW-1185">Reference proteome</keyword>
<evidence type="ECO:0000313" key="3">
    <source>
        <dbReference type="EMBL" id="KGI78116.1"/>
    </source>
</evidence>
<dbReference type="EMBL" id="JROI01000010">
    <property type="protein sequence ID" value="KGI78116.1"/>
    <property type="molecule type" value="Genomic_DNA"/>
</dbReference>
<dbReference type="AlphaFoldDB" id="A0A099CWS5"/>
<name>A0A099CWS5_9GAMM</name>
<feature type="region of interest" description="Disordered" evidence="1">
    <location>
        <begin position="762"/>
        <end position="786"/>
    </location>
</feature>
<evidence type="ECO:0000313" key="6">
    <source>
        <dbReference type="Proteomes" id="UP000560000"/>
    </source>
</evidence>
<dbReference type="Proteomes" id="UP000029708">
    <property type="component" value="Unassembled WGS sequence"/>
</dbReference>
<evidence type="ECO:0000256" key="1">
    <source>
        <dbReference type="SAM" id="MobiDB-lite"/>
    </source>
</evidence>
<feature type="chain" id="PRO_5035986797" description="SPOR domain-containing protein" evidence="2">
    <location>
        <begin position="24"/>
        <end position="907"/>
    </location>
</feature>
<dbReference type="Proteomes" id="UP000560000">
    <property type="component" value="Unassembled WGS sequence"/>
</dbReference>
<dbReference type="HOGENOM" id="CLU_320001_0_0_6"/>
<reference evidence="4 6" key="2">
    <citation type="submission" date="2020-08" db="EMBL/GenBank/DDBJ databases">
        <title>Genomic Encyclopedia of Type Strains, Phase IV (KMG-IV): sequencing the most valuable type-strain genomes for metagenomic binning, comparative biology and taxonomic classification.</title>
        <authorList>
            <person name="Goeker M."/>
        </authorList>
    </citation>
    <scope>NUCLEOTIDE SEQUENCE [LARGE SCALE GENOMIC DNA]</scope>
    <source>
        <strain evidence="4 6">DSM 107085</strain>
    </source>
</reference>
<evidence type="ECO:0000313" key="4">
    <source>
        <dbReference type="EMBL" id="MBB6183444.1"/>
    </source>
</evidence>
<keyword evidence="2" id="KW-0732">Signal</keyword>
<dbReference type="RefSeq" id="WP_043100629.1">
    <property type="nucleotide sequence ID" value="NZ_JACHET010000001.1"/>
</dbReference>
<feature type="signal peptide" evidence="2">
    <location>
        <begin position="1"/>
        <end position="23"/>
    </location>
</feature>
<sequence length="907" mass="101289">MLIQIRPALAALVCILLAFCATAQSRTASENRLVQADSASAPQKTAGDVDSLYRPLNDVDLSQYKSAGDGLLLIAHRGEFDLLLTKPGHPYSLPAMGWAGIHELNTRSNLYSFVRNKTETNPWSDWNQAEFSGYMLRWKKRKRDPVPYVGRLKVQAEDGDVRVFSGMFGSTIYKSKLFGQNPSNLGLFVEGMSEARESSGKLIWKHYLINHYWYDSLQYAPDSYEARWAVTDRIISNQNGTKTLGSGLPQFEFLLPHPARMIALDSWGWGHGGKNNRFLFTRAYSLADLLRERKINPDHLLLKPFNPIKEKNNFSRMLGDKLHIRSHVNDGESAFLYSAETGKTYLVPYSKTFSTTPVLTLPSLKDIVINGQLPANRQCMGKTEGIVVLTGQCDPAAPVFPLTVMTQVSDNQYTINVWSDINRRSSYLLTGGQFPKQDFYRWNVDAFMVSKTVDPAATLVALRTGEDPFSEKMIAFATQGRDQQVCDKMTAAVSNAEDALRFNPNIDGRLADYERRYQRDWADLGEAVDEFIRNSHHSTPEWDFQNKVWDDLVKMKEDVGQRLTALKRYKDVKNSVCQPDPARMAQLVSALDTFHNDLSSSMKQLDDTYYNQAIERTKEIRNMAGRVQEAKRQYNQQMAMSQLMSRLHSSMQADLAARRAETASIARSMRESREAVEAQIADVKARNQAYFSNSKPVMSAPQTKMIVPVAMPSQSLDTTAHTKVYTGGKIPNRLGFQGAIAQAQAKTDRLANPRSTTIAGSLVGAGTASPATSAPGARPSADGPGGAAVCVATERNANNTPTDVAYYYAYDPHITSLKADKLARQRYGAEHSGTPHCMHNGENQIGALVVIEWDGKDDKGATIRLYGLGFGTSTDRAERDAVDELRTNRNWEATSKVRYRIVYAKQY</sequence>
<comment type="caution">
    <text evidence="3">The sequence shown here is derived from an EMBL/GenBank/DDBJ whole genome shotgun (WGS) entry which is preliminary data.</text>
</comment>
<evidence type="ECO:0000256" key="2">
    <source>
        <dbReference type="SAM" id="SignalP"/>
    </source>
</evidence>
<organism evidence="3 5">
    <name type="scientific">Oleiagrimonas soli</name>
    <dbReference type="NCBI Taxonomy" id="1543381"/>
    <lineage>
        <taxon>Bacteria</taxon>
        <taxon>Pseudomonadati</taxon>
        <taxon>Pseudomonadota</taxon>
        <taxon>Gammaproteobacteria</taxon>
        <taxon>Lysobacterales</taxon>
        <taxon>Rhodanobacteraceae</taxon>
        <taxon>Oleiagrimonas</taxon>
    </lineage>
</organism>
<reference evidence="3 5" key="1">
    <citation type="submission" date="2014-09" db="EMBL/GenBank/DDBJ databases">
        <title>Xanthomonadaceae 3.5X direct submission.</title>
        <authorList>
            <person name="Fang T."/>
            <person name="Wang H."/>
        </authorList>
    </citation>
    <scope>NUCLEOTIDE SEQUENCE [LARGE SCALE GENOMIC DNA]</scope>
    <source>
        <strain evidence="3 5">3.5X</strain>
    </source>
</reference>
<protein>
    <recommendedName>
        <fullName evidence="7">SPOR domain-containing protein</fullName>
    </recommendedName>
</protein>
<dbReference type="EMBL" id="JACHET010000001">
    <property type="protein sequence ID" value="MBB6183444.1"/>
    <property type="molecule type" value="Genomic_DNA"/>
</dbReference>
<dbReference type="OrthoDB" id="7052998at2"/>
<evidence type="ECO:0000313" key="5">
    <source>
        <dbReference type="Proteomes" id="UP000029708"/>
    </source>
</evidence>
<proteinExistence type="predicted"/>
<evidence type="ECO:0008006" key="7">
    <source>
        <dbReference type="Google" id="ProtNLM"/>
    </source>
</evidence>
<gene>
    <name evidence="4" type="ORF">HNQ86_000789</name>
    <name evidence="3" type="ORF">LF63_0107125</name>
</gene>